<reference evidence="1 2" key="1">
    <citation type="submission" date="2018-11" db="EMBL/GenBank/DDBJ databases">
        <title>Species Designations Belie Phenotypic and Genotypic Heterogeneity in Oral Streptococci.</title>
        <authorList>
            <person name="Velsko I."/>
        </authorList>
    </citation>
    <scope>NUCLEOTIDE SEQUENCE [LARGE SCALE GENOMIC DNA]</scope>
    <source>
        <strain evidence="1 2">KLC02</strain>
    </source>
</reference>
<accession>A0AAE8FYQ4</accession>
<gene>
    <name evidence="1" type="ORF">D8827_09050</name>
</gene>
<proteinExistence type="predicted"/>
<organism evidence="1 2">
    <name type="scientific">Streptococcus intermedius</name>
    <dbReference type="NCBI Taxonomy" id="1338"/>
    <lineage>
        <taxon>Bacteria</taxon>
        <taxon>Bacillati</taxon>
        <taxon>Bacillota</taxon>
        <taxon>Bacilli</taxon>
        <taxon>Lactobacillales</taxon>
        <taxon>Streptococcaceae</taxon>
        <taxon>Streptococcus</taxon>
        <taxon>Streptococcus anginosus group</taxon>
    </lineage>
</organism>
<comment type="caution">
    <text evidence="1">The sequence shown here is derived from an EMBL/GenBank/DDBJ whole genome shotgun (WGS) entry which is preliminary data.</text>
</comment>
<dbReference type="EMBL" id="RJOO01000006">
    <property type="protein sequence ID" value="RSJ21932.1"/>
    <property type="molecule type" value="Genomic_DNA"/>
</dbReference>
<name>A0AAE8FYQ4_STRIT</name>
<dbReference type="Proteomes" id="UP000267137">
    <property type="component" value="Unassembled WGS sequence"/>
</dbReference>
<dbReference type="AlphaFoldDB" id="A0AAE8FYQ4"/>
<protein>
    <submittedName>
        <fullName evidence="1">Uncharacterized protein</fullName>
    </submittedName>
</protein>
<sequence length="32" mass="3588">MPMKEEMKKVVAEVGVAEAQKLLEKSLTRDAK</sequence>
<evidence type="ECO:0000313" key="2">
    <source>
        <dbReference type="Proteomes" id="UP000267137"/>
    </source>
</evidence>
<evidence type="ECO:0000313" key="1">
    <source>
        <dbReference type="EMBL" id="RSJ21932.1"/>
    </source>
</evidence>